<dbReference type="Proteomes" id="UP000324143">
    <property type="component" value="Unassembled WGS sequence"/>
</dbReference>
<organism evidence="2 3">
    <name type="scientific">Candidatus Mcinerneyibacterium aminivorans</name>
    <dbReference type="NCBI Taxonomy" id="2703815"/>
    <lineage>
        <taxon>Bacteria</taxon>
        <taxon>Candidatus Macinerneyibacteriota</taxon>
        <taxon>Candidatus Mcinerneyibacteria</taxon>
        <taxon>Candidatus Mcinerneyibacteriales</taxon>
        <taxon>Candidatus Mcinerneyibacteriaceae</taxon>
        <taxon>Candidatus Mcinerneyibacterium</taxon>
    </lineage>
</organism>
<dbReference type="InterPro" id="IPR043733">
    <property type="entry name" value="DUF5677"/>
</dbReference>
<gene>
    <name evidence="2" type="ORF">FXF47_07745</name>
</gene>
<dbReference type="Pfam" id="PF18928">
    <property type="entry name" value="DUF5677"/>
    <property type="match status" value="1"/>
</dbReference>
<feature type="coiled-coil region" evidence="1">
    <location>
        <begin position="135"/>
        <end position="162"/>
    </location>
</feature>
<feature type="coiled-coil region" evidence="1">
    <location>
        <begin position="6"/>
        <end position="33"/>
    </location>
</feature>
<dbReference type="EMBL" id="VSIX01000088">
    <property type="protein sequence ID" value="TYB30734.1"/>
    <property type="molecule type" value="Genomic_DNA"/>
</dbReference>
<comment type="caution">
    <text evidence="2">The sequence shown here is derived from an EMBL/GenBank/DDBJ whole genome shotgun (WGS) entry which is preliminary data.</text>
</comment>
<protein>
    <submittedName>
        <fullName evidence="2">Uncharacterized protein</fullName>
    </submittedName>
</protein>
<evidence type="ECO:0000256" key="1">
    <source>
        <dbReference type="SAM" id="Coils"/>
    </source>
</evidence>
<dbReference type="AlphaFoldDB" id="A0A5D0MAC5"/>
<reference evidence="2" key="1">
    <citation type="submission" date="2019-08" db="EMBL/GenBank/DDBJ databases">
        <title>Genomic characterization of a novel candidate phylum (ARYD3) from a high temperature, high salinity tertiary oil reservoir in north central Oklahoma, USA.</title>
        <authorList>
            <person name="Youssef N.H."/>
            <person name="Yadav A."/>
            <person name="Elshahed M.S."/>
        </authorList>
    </citation>
    <scope>NUCLEOTIDE SEQUENCE [LARGE SCALE GENOMIC DNA]</scope>
    <source>
        <strain evidence="2">ARYD3</strain>
    </source>
</reference>
<keyword evidence="3" id="KW-1185">Reference proteome</keyword>
<evidence type="ECO:0000313" key="3">
    <source>
        <dbReference type="Proteomes" id="UP000324143"/>
    </source>
</evidence>
<evidence type="ECO:0000313" key="2">
    <source>
        <dbReference type="EMBL" id="TYB30734.1"/>
    </source>
</evidence>
<proteinExistence type="predicted"/>
<sequence>MSIEENGFLGEEIKKYEEKYKENNKELINLFIKINKLGNNLITKISNIKENINTDEKLCLLLLYNRLLELFQSAYILKVKGIEHTFIVLLRSIFEYFSMFCLIFDGKIAGKDFLEYYPAKQKLKFLNWLYNNTKSNNYEELKEESEDELEGLKNFINKYSEKNINKTPQKIFNKIEGMLLEANNVDELTVKRIYSKFSFFSHPTKEALQESFVQNDKISELKYGPKYKEKDLFYLMLSFYLDAISILNTIYSLDFSERIKKLGSKLNDLAETKDENEQL</sequence>
<name>A0A5D0MAC5_9BACT</name>
<keyword evidence="1" id="KW-0175">Coiled coil</keyword>
<accession>A0A5D0MAC5</accession>